<evidence type="ECO:0000256" key="3">
    <source>
        <dbReference type="ARBA" id="ARBA00022490"/>
    </source>
</evidence>
<comment type="catalytic activity">
    <reaction evidence="8 9">
        <text>a 6-O-methyl-2'-deoxyguanosine in DNA + L-cysteinyl-[protein] = S-methyl-L-cysteinyl-[protein] + a 2'-deoxyguanosine in DNA</text>
        <dbReference type="Rhea" id="RHEA:24000"/>
        <dbReference type="Rhea" id="RHEA-COMP:10131"/>
        <dbReference type="Rhea" id="RHEA-COMP:10132"/>
        <dbReference type="Rhea" id="RHEA-COMP:11367"/>
        <dbReference type="Rhea" id="RHEA-COMP:11368"/>
        <dbReference type="ChEBI" id="CHEBI:29950"/>
        <dbReference type="ChEBI" id="CHEBI:82612"/>
        <dbReference type="ChEBI" id="CHEBI:85445"/>
        <dbReference type="ChEBI" id="CHEBI:85448"/>
        <dbReference type="EC" id="2.1.1.63"/>
    </reaction>
</comment>
<dbReference type="AlphaFoldDB" id="A0A849P655"/>
<dbReference type="SUPFAM" id="SSF53155">
    <property type="entry name" value="Methylated DNA-protein cysteine methyltransferase domain"/>
    <property type="match status" value="1"/>
</dbReference>
<dbReference type="InterPro" id="IPR014048">
    <property type="entry name" value="MethylDNA_cys_MeTrfase_DNA-bd"/>
</dbReference>
<dbReference type="InterPro" id="IPR023546">
    <property type="entry name" value="MGMT"/>
</dbReference>
<keyword evidence="7 9" id="KW-0234">DNA repair</keyword>
<dbReference type="SUPFAM" id="SSF46767">
    <property type="entry name" value="Methylated DNA-protein cysteine methyltransferase, C-terminal domain"/>
    <property type="match status" value="1"/>
</dbReference>
<dbReference type="HAMAP" id="MF_00772">
    <property type="entry name" value="OGT"/>
    <property type="match status" value="1"/>
</dbReference>
<dbReference type="Pfam" id="PF01035">
    <property type="entry name" value="DNA_binding_1"/>
    <property type="match status" value="1"/>
</dbReference>
<dbReference type="NCBIfam" id="TIGR00589">
    <property type="entry name" value="ogt"/>
    <property type="match status" value="1"/>
</dbReference>
<keyword evidence="3 9" id="KW-0963">Cytoplasm</keyword>
<dbReference type="CDD" id="cd06445">
    <property type="entry name" value="ATase"/>
    <property type="match status" value="1"/>
</dbReference>
<evidence type="ECO:0000313" key="11">
    <source>
        <dbReference type="EMBL" id="NOL51272.1"/>
    </source>
</evidence>
<proteinExistence type="inferred from homology"/>
<keyword evidence="5 9" id="KW-0808">Transferase</keyword>
<dbReference type="InterPro" id="IPR001497">
    <property type="entry name" value="MethylDNA_cys_MeTrfase_AS"/>
</dbReference>
<keyword evidence="4 9" id="KW-0489">Methyltransferase</keyword>
<comment type="function">
    <text evidence="9">Involved in the cellular defense against the biological effects of O6-methylguanine (O6-MeG) and O4-methylthymine (O4-MeT) in DNA. Repairs the methylated nucleobase in DNA by stoichiometrically transferring the methyl group to a cysteine residue in the enzyme. This is a suicide reaction: the enzyme is irreversibly inactivated.</text>
</comment>
<keyword evidence="12" id="KW-1185">Reference proteome</keyword>
<protein>
    <recommendedName>
        <fullName evidence="9">Methylated-DNA--protein-cysteine methyltransferase</fullName>
        <ecNumber evidence="9">2.1.1.63</ecNumber>
    </recommendedName>
    <alternativeName>
        <fullName evidence="9">6-O-methylguanine-DNA methyltransferase</fullName>
        <shortName evidence="9">MGMT</shortName>
    </alternativeName>
    <alternativeName>
        <fullName evidence="9">O-6-methylguanine-DNA-alkyltransferase</fullName>
    </alternativeName>
</protein>
<dbReference type="Proteomes" id="UP000537862">
    <property type="component" value="Unassembled WGS sequence"/>
</dbReference>
<dbReference type="InterPro" id="IPR036631">
    <property type="entry name" value="MGMT_N_sf"/>
</dbReference>
<dbReference type="GO" id="GO:0005737">
    <property type="term" value="C:cytoplasm"/>
    <property type="evidence" value="ECO:0007669"/>
    <property type="project" value="UniProtKB-SubCell"/>
</dbReference>
<keyword evidence="6 9" id="KW-0227">DNA damage</keyword>
<gene>
    <name evidence="11" type="ORF">HKX39_03670</name>
</gene>
<comment type="similarity">
    <text evidence="2 9">Belongs to the MGMT family.</text>
</comment>
<comment type="subcellular location">
    <subcellularLocation>
        <location evidence="9">Cytoplasm</location>
    </subcellularLocation>
</comment>
<name>A0A849P655_9BURK</name>
<evidence type="ECO:0000256" key="4">
    <source>
        <dbReference type="ARBA" id="ARBA00022603"/>
    </source>
</evidence>
<comment type="caution">
    <text evidence="11">The sequence shown here is derived from an EMBL/GenBank/DDBJ whole genome shotgun (WGS) entry which is preliminary data.</text>
</comment>
<dbReference type="InterPro" id="IPR036388">
    <property type="entry name" value="WH-like_DNA-bd_sf"/>
</dbReference>
<evidence type="ECO:0000313" key="12">
    <source>
        <dbReference type="Proteomes" id="UP000537862"/>
    </source>
</evidence>
<comment type="catalytic activity">
    <reaction evidence="1 9">
        <text>a 4-O-methyl-thymidine in DNA + L-cysteinyl-[protein] = a thymidine in DNA + S-methyl-L-cysteinyl-[protein]</text>
        <dbReference type="Rhea" id="RHEA:53428"/>
        <dbReference type="Rhea" id="RHEA-COMP:10131"/>
        <dbReference type="Rhea" id="RHEA-COMP:10132"/>
        <dbReference type="Rhea" id="RHEA-COMP:13555"/>
        <dbReference type="Rhea" id="RHEA-COMP:13556"/>
        <dbReference type="ChEBI" id="CHEBI:29950"/>
        <dbReference type="ChEBI" id="CHEBI:82612"/>
        <dbReference type="ChEBI" id="CHEBI:137386"/>
        <dbReference type="ChEBI" id="CHEBI:137387"/>
        <dbReference type="EC" id="2.1.1.63"/>
    </reaction>
</comment>
<evidence type="ECO:0000256" key="9">
    <source>
        <dbReference type="HAMAP-Rule" id="MF_00772"/>
    </source>
</evidence>
<dbReference type="EC" id="2.1.1.63" evidence="9"/>
<comment type="miscellaneous">
    <text evidence="9">This enzyme catalyzes only one turnover and therefore is not strictly catalytic. According to one definition, an enzyme is a biocatalyst that acts repeatedly and over many reaction cycles.</text>
</comment>
<dbReference type="GO" id="GO:0003908">
    <property type="term" value="F:methylated-DNA-[protein]-cysteine S-methyltransferase activity"/>
    <property type="evidence" value="ECO:0007669"/>
    <property type="project" value="UniProtKB-UniRule"/>
</dbReference>
<dbReference type="EMBL" id="JABGBN010000002">
    <property type="protein sequence ID" value="NOL51272.1"/>
    <property type="molecule type" value="Genomic_DNA"/>
</dbReference>
<sequence>MSTVNFAIYPFPFGFLRIDYEGDTTTFFDKVDQPEYHGQRTEWSDKAYQELIDYLEGKRKDFSFKYKLNGTDFQQKVWRALSEIPYGETRTYKEIAIAIGQPNATRAVGNANNKNPMIVVIPCHRVIGSDGKLIGYAGGLEMKKALLRLEAEHSEILR</sequence>
<dbReference type="InterPro" id="IPR036217">
    <property type="entry name" value="MethylDNA_cys_MeTrfase_DNAb"/>
</dbReference>
<evidence type="ECO:0000256" key="2">
    <source>
        <dbReference type="ARBA" id="ARBA00008711"/>
    </source>
</evidence>
<feature type="domain" description="Methylated-DNA-[protein]-cysteine S-methyltransferase DNA binding" evidence="10">
    <location>
        <begin position="72"/>
        <end position="151"/>
    </location>
</feature>
<dbReference type="GO" id="GO:0006307">
    <property type="term" value="P:DNA alkylation repair"/>
    <property type="evidence" value="ECO:0007669"/>
    <property type="project" value="UniProtKB-UniRule"/>
</dbReference>
<organism evidence="11 12">
    <name type="scientific">Pelistega suis</name>
    <dbReference type="NCBI Taxonomy" id="1631957"/>
    <lineage>
        <taxon>Bacteria</taxon>
        <taxon>Pseudomonadati</taxon>
        <taxon>Pseudomonadota</taxon>
        <taxon>Betaproteobacteria</taxon>
        <taxon>Burkholderiales</taxon>
        <taxon>Alcaligenaceae</taxon>
        <taxon>Pelistega</taxon>
    </lineage>
</organism>
<dbReference type="PROSITE" id="PS00374">
    <property type="entry name" value="MGMT"/>
    <property type="match status" value="1"/>
</dbReference>
<accession>A0A849P655</accession>
<dbReference type="Gene3D" id="1.10.10.10">
    <property type="entry name" value="Winged helix-like DNA-binding domain superfamily/Winged helix DNA-binding domain"/>
    <property type="match status" value="1"/>
</dbReference>
<evidence type="ECO:0000256" key="1">
    <source>
        <dbReference type="ARBA" id="ARBA00001286"/>
    </source>
</evidence>
<dbReference type="PANTHER" id="PTHR10815:SF13">
    <property type="entry name" value="METHYLATED-DNA--PROTEIN-CYSTEINE METHYLTRANSFERASE"/>
    <property type="match status" value="1"/>
</dbReference>
<evidence type="ECO:0000256" key="8">
    <source>
        <dbReference type="ARBA" id="ARBA00049348"/>
    </source>
</evidence>
<feature type="active site" description="Nucleophile; methyl group acceptor" evidence="9">
    <location>
        <position position="123"/>
    </location>
</feature>
<evidence type="ECO:0000259" key="10">
    <source>
        <dbReference type="Pfam" id="PF01035"/>
    </source>
</evidence>
<evidence type="ECO:0000256" key="5">
    <source>
        <dbReference type="ARBA" id="ARBA00022679"/>
    </source>
</evidence>
<dbReference type="FunFam" id="1.10.10.10:FF:000214">
    <property type="entry name" value="Methylated-DNA--protein-cysteine methyltransferase"/>
    <property type="match status" value="1"/>
</dbReference>
<reference evidence="11 12" key="1">
    <citation type="submission" date="2020-05" db="EMBL/GenBank/DDBJ databases">
        <authorList>
            <person name="Niu N."/>
        </authorList>
    </citation>
    <scope>NUCLEOTIDE SEQUENCE [LARGE SCALE GENOMIC DNA]</scope>
    <source>
        <strain evidence="11 12">3340-03</strain>
    </source>
</reference>
<dbReference type="PANTHER" id="PTHR10815">
    <property type="entry name" value="METHYLATED-DNA--PROTEIN-CYSTEINE METHYLTRANSFERASE"/>
    <property type="match status" value="1"/>
</dbReference>
<evidence type="ECO:0000256" key="6">
    <source>
        <dbReference type="ARBA" id="ARBA00022763"/>
    </source>
</evidence>
<dbReference type="RefSeq" id="WP_171679969.1">
    <property type="nucleotide sequence ID" value="NZ_JABGBN010000002.1"/>
</dbReference>
<evidence type="ECO:0000256" key="7">
    <source>
        <dbReference type="ARBA" id="ARBA00023204"/>
    </source>
</evidence>
<dbReference type="GO" id="GO:0032259">
    <property type="term" value="P:methylation"/>
    <property type="evidence" value="ECO:0007669"/>
    <property type="project" value="UniProtKB-KW"/>
</dbReference>